<dbReference type="PROSITE" id="PS01152">
    <property type="entry name" value="HESB"/>
    <property type="match status" value="1"/>
</dbReference>
<dbReference type="InterPro" id="IPR017870">
    <property type="entry name" value="FeS_cluster_insertion_CS"/>
</dbReference>
<dbReference type="Pfam" id="PF01521">
    <property type="entry name" value="Fe-S_biosyn"/>
    <property type="match status" value="1"/>
</dbReference>
<protein>
    <submittedName>
        <fullName evidence="3">Iron binding protein IscA for iron-sulfur cluster assembly</fullName>
    </submittedName>
</protein>
<comment type="similarity">
    <text evidence="1">Belongs to the HesB/IscA family.</text>
</comment>
<dbReference type="GO" id="GO:0051537">
    <property type="term" value="F:2 iron, 2 sulfur cluster binding"/>
    <property type="evidence" value="ECO:0007669"/>
    <property type="project" value="TreeGrafter"/>
</dbReference>
<dbReference type="GO" id="GO:0005737">
    <property type="term" value="C:cytoplasm"/>
    <property type="evidence" value="ECO:0007669"/>
    <property type="project" value="TreeGrafter"/>
</dbReference>
<evidence type="ECO:0000313" key="4">
    <source>
        <dbReference type="Proteomes" id="UP000055590"/>
    </source>
</evidence>
<dbReference type="NCBIfam" id="TIGR00049">
    <property type="entry name" value="iron-sulfur cluster assembly accessory protein"/>
    <property type="match status" value="1"/>
</dbReference>
<dbReference type="InterPro" id="IPR050322">
    <property type="entry name" value="Fe-S_cluster_asmbl/transfer"/>
</dbReference>
<dbReference type="GO" id="GO:0016226">
    <property type="term" value="P:iron-sulfur cluster assembly"/>
    <property type="evidence" value="ECO:0007669"/>
    <property type="project" value="InterPro"/>
</dbReference>
<dbReference type="Proteomes" id="UP000055590">
    <property type="component" value="Chromosome"/>
</dbReference>
<gene>
    <name evidence="3" type="ORF">AKJ08_2288</name>
</gene>
<organism evidence="3 4">
    <name type="scientific">Vulgatibacter incomptus</name>
    <dbReference type="NCBI Taxonomy" id="1391653"/>
    <lineage>
        <taxon>Bacteria</taxon>
        <taxon>Pseudomonadati</taxon>
        <taxon>Myxococcota</taxon>
        <taxon>Myxococcia</taxon>
        <taxon>Myxococcales</taxon>
        <taxon>Cystobacterineae</taxon>
        <taxon>Vulgatibacteraceae</taxon>
        <taxon>Vulgatibacter</taxon>
    </lineage>
</organism>
<dbReference type="RefSeq" id="WP_240475296.1">
    <property type="nucleotide sequence ID" value="NZ_CP012332.1"/>
</dbReference>
<accession>A0A0K1PEQ9</accession>
<reference evidence="3 4" key="1">
    <citation type="submission" date="2015-08" db="EMBL/GenBank/DDBJ databases">
        <authorList>
            <person name="Babu N.S."/>
            <person name="Beckwith C.J."/>
            <person name="Beseler K.G."/>
            <person name="Brison A."/>
            <person name="Carone J.V."/>
            <person name="Caskin T.P."/>
            <person name="Diamond M."/>
            <person name="Durham M.E."/>
            <person name="Foxe J.M."/>
            <person name="Go M."/>
            <person name="Henderson B.A."/>
            <person name="Jones I.B."/>
            <person name="McGettigan J.A."/>
            <person name="Micheletti S.J."/>
            <person name="Nasrallah M.E."/>
            <person name="Ortiz D."/>
            <person name="Piller C.R."/>
            <person name="Privatt S.R."/>
            <person name="Schneider S.L."/>
            <person name="Sharp S."/>
            <person name="Smith T.C."/>
            <person name="Stanton J.D."/>
            <person name="Ullery H.E."/>
            <person name="Wilson R.J."/>
            <person name="Serrano M.G."/>
            <person name="Buck G."/>
            <person name="Lee V."/>
            <person name="Wang Y."/>
            <person name="Carvalho R."/>
            <person name="Voegtly L."/>
            <person name="Shi R."/>
            <person name="Duckworth R."/>
            <person name="Johnson A."/>
            <person name="Loviza R."/>
            <person name="Walstead R."/>
            <person name="Shah Z."/>
            <person name="Kiflezghi M."/>
            <person name="Wade K."/>
            <person name="Ball S.L."/>
            <person name="Bradley K.W."/>
            <person name="Asai D.J."/>
            <person name="Bowman C.A."/>
            <person name="Russell D.A."/>
            <person name="Pope W.H."/>
            <person name="Jacobs-Sera D."/>
            <person name="Hendrix R.W."/>
            <person name="Hatfull G.F."/>
        </authorList>
    </citation>
    <scope>NUCLEOTIDE SEQUENCE [LARGE SCALE GENOMIC DNA]</scope>
    <source>
        <strain evidence="3 4">DSM 27710</strain>
    </source>
</reference>
<name>A0A0K1PEQ9_9BACT</name>
<evidence type="ECO:0000313" key="3">
    <source>
        <dbReference type="EMBL" id="AKU91901.1"/>
    </source>
</evidence>
<dbReference type="InterPro" id="IPR016092">
    <property type="entry name" value="ATAP"/>
</dbReference>
<dbReference type="KEGG" id="vin:AKJ08_2288"/>
<keyword evidence="4" id="KW-1185">Reference proteome</keyword>
<dbReference type="AlphaFoldDB" id="A0A0K1PEQ9"/>
<dbReference type="SUPFAM" id="SSF89360">
    <property type="entry name" value="HesB-like domain"/>
    <property type="match status" value="1"/>
</dbReference>
<proteinExistence type="inferred from homology"/>
<dbReference type="InterPro" id="IPR000361">
    <property type="entry name" value="ATAP_core_dom"/>
</dbReference>
<dbReference type="EMBL" id="CP012332">
    <property type="protein sequence ID" value="AKU91901.1"/>
    <property type="molecule type" value="Genomic_DNA"/>
</dbReference>
<sequence length="189" mass="18834">MSSQDAGRIVGLGAPKAAAEPSQASAPAVAPAGLTGLGASAAKSAAATGLMGLGAKPATSLDSSGPTAAAAPAAAPAAPRKAGIGIDPSASARISKLLAGRNTPDAGLRIRVRGGGCTGLTYDMEFADGAREKDRVFEEHGVRIFVDPKSYIFLIGTTLTYQSGLLESGFKLENPNVKKSCGCGESFSV</sequence>
<dbReference type="STRING" id="1391653.AKJ08_2288"/>
<dbReference type="PANTHER" id="PTHR10072:SF41">
    <property type="entry name" value="IRON-SULFUR CLUSTER ASSEMBLY 1 HOMOLOG, MITOCHONDRIAL"/>
    <property type="match status" value="1"/>
</dbReference>
<dbReference type="Gene3D" id="2.60.300.12">
    <property type="entry name" value="HesB-like domain"/>
    <property type="match status" value="1"/>
</dbReference>
<feature type="domain" description="Core" evidence="2">
    <location>
        <begin position="84"/>
        <end position="185"/>
    </location>
</feature>
<dbReference type="InterPro" id="IPR035903">
    <property type="entry name" value="HesB-like_dom_sf"/>
</dbReference>
<dbReference type="PANTHER" id="PTHR10072">
    <property type="entry name" value="IRON-SULFUR CLUSTER ASSEMBLY PROTEIN"/>
    <property type="match status" value="1"/>
</dbReference>
<evidence type="ECO:0000259" key="2">
    <source>
        <dbReference type="Pfam" id="PF01521"/>
    </source>
</evidence>
<evidence type="ECO:0000256" key="1">
    <source>
        <dbReference type="ARBA" id="ARBA00006718"/>
    </source>
</evidence>